<evidence type="ECO:0000256" key="1">
    <source>
        <dbReference type="ARBA" id="ARBA00007749"/>
    </source>
</evidence>
<dbReference type="GO" id="GO:0016787">
    <property type="term" value="F:hydrolase activity"/>
    <property type="evidence" value="ECO:0007669"/>
    <property type="project" value="UniProtKB-KW"/>
</dbReference>
<evidence type="ECO:0000256" key="3">
    <source>
        <dbReference type="ARBA" id="ARBA00022801"/>
    </source>
</evidence>
<dbReference type="AlphaFoldDB" id="A0A259U0W0"/>
<dbReference type="EMBL" id="MQWB01000001">
    <property type="protein sequence ID" value="OZC03478.1"/>
    <property type="molecule type" value="Genomic_DNA"/>
</dbReference>
<evidence type="ECO:0000256" key="4">
    <source>
        <dbReference type="ARBA" id="ARBA00022833"/>
    </source>
</evidence>
<dbReference type="Proteomes" id="UP000216446">
    <property type="component" value="Unassembled WGS sequence"/>
</dbReference>
<evidence type="ECO:0000313" key="7">
    <source>
        <dbReference type="Proteomes" id="UP000216446"/>
    </source>
</evidence>
<sequence length="267" mass="28289">MTFGTLTLHALPEGQFTVGLDKRFVPHAEGEALPAGTLFVSVCPHLVITPSETLLLDTGLGSWAEGRGTEVIGESLSRHGVTPEAITGVLFSHLHFDHAGGAITEVGGEWRPTFPNAEYVAQGDELSAAGYKGESARVRDLVAETLERAGQLRLLDGNGPVTDEIEAEITGGHTGAHQLFRIAADGHAGDLRAVYAGDVLAGPSQATRRFAAKYDVDGAASQNRRDQLLAEGAERGDLFLFYHSTSTPAAFVEPGPRGGWRVVPVEE</sequence>
<dbReference type="OrthoDB" id="9802897at2"/>
<dbReference type="RefSeq" id="WP_094548882.1">
    <property type="nucleotide sequence ID" value="NZ_MQWB01000001.1"/>
</dbReference>
<dbReference type="InterPro" id="IPR036866">
    <property type="entry name" value="RibonucZ/Hydroxyglut_hydro"/>
</dbReference>
<accession>A0A259U0W0</accession>
<feature type="domain" description="Metallo-beta-lactamase" evidence="5">
    <location>
        <begin position="41"/>
        <end position="243"/>
    </location>
</feature>
<comment type="similarity">
    <text evidence="1">Belongs to the metallo-beta-lactamase superfamily.</text>
</comment>
<comment type="caution">
    <text evidence="6">The sequence shown here is derived from an EMBL/GenBank/DDBJ whole genome shotgun (WGS) entry which is preliminary data.</text>
</comment>
<keyword evidence="4" id="KW-0862">Zinc</keyword>
<dbReference type="SUPFAM" id="SSF56281">
    <property type="entry name" value="Metallo-hydrolase/oxidoreductase"/>
    <property type="match status" value="1"/>
</dbReference>
<dbReference type="Gene3D" id="3.60.15.10">
    <property type="entry name" value="Ribonuclease Z/Hydroxyacylglutathione hydrolase-like"/>
    <property type="match status" value="1"/>
</dbReference>
<dbReference type="InterPro" id="IPR001279">
    <property type="entry name" value="Metallo-B-lactamas"/>
</dbReference>
<gene>
    <name evidence="6" type="ORF">BSZ36_11085</name>
</gene>
<keyword evidence="3" id="KW-0378">Hydrolase</keyword>
<dbReference type="GO" id="GO:0046872">
    <property type="term" value="F:metal ion binding"/>
    <property type="evidence" value="ECO:0007669"/>
    <property type="project" value="UniProtKB-KW"/>
</dbReference>
<reference evidence="6 7" key="1">
    <citation type="submission" date="2016-11" db="EMBL/GenBank/DDBJ databases">
        <title>Study of marine rhodopsin-containing bacteria.</title>
        <authorList>
            <person name="Yoshizawa S."/>
            <person name="Kumagai Y."/>
            <person name="Kogure K."/>
        </authorList>
    </citation>
    <scope>NUCLEOTIDE SEQUENCE [LARGE SCALE GENOMIC DNA]</scope>
    <source>
        <strain evidence="6 7">SG-29</strain>
    </source>
</reference>
<keyword evidence="2" id="KW-0479">Metal-binding</keyword>
<evidence type="ECO:0000259" key="5">
    <source>
        <dbReference type="SMART" id="SM00849"/>
    </source>
</evidence>
<dbReference type="Pfam" id="PF00753">
    <property type="entry name" value="Lactamase_B"/>
    <property type="match status" value="1"/>
</dbReference>
<dbReference type="PANTHER" id="PTHR42978:SF6">
    <property type="entry name" value="QUORUM-QUENCHING LACTONASE YTNP-RELATED"/>
    <property type="match status" value="1"/>
</dbReference>
<proteinExistence type="inferred from homology"/>
<keyword evidence="7" id="KW-1185">Reference proteome</keyword>
<evidence type="ECO:0000256" key="2">
    <source>
        <dbReference type="ARBA" id="ARBA00022723"/>
    </source>
</evidence>
<dbReference type="InParanoid" id="A0A259U0W0"/>
<dbReference type="InterPro" id="IPR051013">
    <property type="entry name" value="MBL_superfamily_lactonases"/>
</dbReference>
<dbReference type="SMART" id="SM00849">
    <property type="entry name" value="Lactamase_B"/>
    <property type="match status" value="1"/>
</dbReference>
<name>A0A259U0W0_9BACT</name>
<organism evidence="6 7">
    <name type="scientific">Rubricoccus marinus</name>
    <dbReference type="NCBI Taxonomy" id="716817"/>
    <lineage>
        <taxon>Bacteria</taxon>
        <taxon>Pseudomonadati</taxon>
        <taxon>Rhodothermota</taxon>
        <taxon>Rhodothermia</taxon>
        <taxon>Rhodothermales</taxon>
        <taxon>Rubricoccaceae</taxon>
        <taxon>Rubricoccus</taxon>
    </lineage>
</organism>
<dbReference type="PANTHER" id="PTHR42978">
    <property type="entry name" value="QUORUM-QUENCHING LACTONASE YTNP-RELATED-RELATED"/>
    <property type="match status" value="1"/>
</dbReference>
<protein>
    <recommendedName>
        <fullName evidence="5">Metallo-beta-lactamase domain-containing protein</fullName>
    </recommendedName>
</protein>
<evidence type="ECO:0000313" key="6">
    <source>
        <dbReference type="EMBL" id="OZC03478.1"/>
    </source>
</evidence>